<dbReference type="Pfam" id="PF24626">
    <property type="entry name" value="SH3_Tf2-1"/>
    <property type="match status" value="1"/>
</dbReference>
<comment type="caution">
    <text evidence="3">The sequence shown here is derived from an EMBL/GenBank/DDBJ whole genome shotgun (WGS) entry which is preliminary data.</text>
</comment>
<accession>A0A2G2VKS5</accession>
<dbReference type="InterPro" id="IPR056924">
    <property type="entry name" value="SH3_Tf2-1"/>
</dbReference>
<reference evidence="3 4" key="1">
    <citation type="journal article" date="2017" name="Genome Biol.">
        <title>New reference genome sequences of hot pepper reveal the massive evolution of plant disease-resistance genes by retroduplication.</title>
        <authorList>
            <person name="Kim S."/>
            <person name="Park J."/>
            <person name="Yeom S.I."/>
            <person name="Kim Y.M."/>
            <person name="Seo E."/>
            <person name="Kim K.T."/>
            <person name="Kim M.S."/>
            <person name="Lee J.M."/>
            <person name="Cheong K."/>
            <person name="Shin H.S."/>
            <person name="Kim S.B."/>
            <person name="Han K."/>
            <person name="Lee J."/>
            <person name="Park M."/>
            <person name="Lee H.A."/>
            <person name="Lee H.Y."/>
            <person name="Lee Y."/>
            <person name="Oh S."/>
            <person name="Lee J.H."/>
            <person name="Choi E."/>
            <person name="Choi E."/>
            <person name="Lee S.E."/>
            <person name="Jeon J."/>
            <person name="Kim H."/>
            <person name="Choi G."/>
            <person name="Song H."/>
            <person name="Lee J."/>
            <person name="Lee S.C."/>
            <person name="Kwon J.K."/>
            <person name="Lee H.Y."/>
            <person name="Koo N."/>
            <person name="Hong Y."/>
            <person name="Kim R.W."/>
            <person name="Kang W.H."/>
            <person name="Huh J.H."/>
            <person name="Kang B.C."/>
            <person name="Yang T.J."/>
            <person name="Lee Y.H."/>
            <person name="Bennetzen J.L."/>
            <person name="Choi D."/>
        </authorList>
    </citation>
    <scope>NUCLEOTIDE SEQUENCE [LARGE SCALE GENOMIC DNA]</scope>
    <source>
        <strain evidence="4">cv. PBC81</strain>
    </source>
</reference>
<keyword evidence="1" id="KW-0175">Coiled coil</keyword>
<evidence type="ECO:0000313" key="3">
    <source>
        <dbReference type="EMBL" id="PHT33567.1"/>
    </source>
</evidence>
<evidence type="ECO:0000259" key="2">
    <source>
        <dbReference type="Pfam" id="PF24626"/>
    </source>
</evidence>
<sequence length="572" mass="64563">MNGVMQFGKRGKLSPLYIGPYQILRKISTTAYELELPASLGSVHPVFHVSMFKKCIGYHYLVFPVEGIKVADSLSYEEEPVQILDRQVQKMRSKEIASVKDSCVRLGNLSKLNIPMFSLENGPFMTREYSDWWPSHWETMLRRNTYIILRGLKKNDALSSTKGDQLQLDGQGKLFLSSKSKVVIGNPAQSVQVTTKSNNSKDKDTYVDKRVKIPSSAPKAVDISTFEVINIVQKRKKSSSPSSKGVLDIVSFCSDASKPPISLNGVAIGSATFSSNESNASQEPHWKRLKKKHKDLSDQHHEFTDLNFVSIDTAIFGDGATGSTMPLADLAISNIFGDDIFGEDYVIRPNPPRLLKSPNISLDNAMTQQIAPHFEPQKAISAFKLSYVSELWRTLCECITQFSVESYGKLKESKKGVALILTGIREVNVIDLSSLAYLENFLSVAQHHLHVVNEDKVKMDKRFTELQNVLERAEKELVAWTSKKKKTIFLIEEHQKKLSKNQESFTNIQGEIYSLEKISRLSETETKELAKLKEIAETSRLQILGHKLFPKFFFLKNALFFLFCFTLDLIAM</sequence>
<dbReference type="STRING" id="33114.A0A2G2VKS5"/>
<keyword evidence="4" id="KW-1185">Reference proteome</keyword>
<dbReference type="PANTHER" id="PTHR46148:SF58">
    <property type="entry name" value="RETROTRANSPOSON PROTEIN"/>
    <property type="match status" value="1"/>
</dbReference>
<dbReference type="Proteomes" id="UP000224567">
    <property type="component" value="Unassembled WGS sequence"/>
</dbReference>
<dbReference type="EMBL" id="MLFT02000011">
    <property type="protein sequence ID" value="PHT33567.1"/>
    <property type="molecule type" value="Genomic_DNA"/>
</dbReference>
<evidence type="ECO:0000313" key="4">
    <source>
        <dbReference type="Proteomes" id="UP000224567"/>
    </source>
</evidence>
<feature type="domain" description="Tf2-1-like SH3-like" evidence="2">
    <location>
        <begin position="7"/>
        <end position="55"/>
    </location>
</feature>
<dbReference type="OrthoDB" id="2507021at2759"/>
<dbReference type="PANTHER" id="PTHR46148">
    <property type="entry name" value="CHROMO DOMAIN-CONTAINING PROTEIN"/>
    <property type="match status" value="1"/>
</dbReference>
<reference evidence="4" key="2">
    <citation type="journal article" date="2017" name="J. Anim. Genet.">
        <title>Multiple reference genome sequences of hot pepper reveal the massive evolution of plant disease resistance genes by retroduplication.</title>
        <authorList>
            <person name="Kim S."/>
            <person name="Park J."/>
            <person name="Yeom S.-I."/>
            <person name="Kim Y.-M."/>
            <person name="Seo E."/>
            <person name="Kim K.-T."/>
            <person name="Kim M.-S."/>
            <person name="Lee J.M."/>
            <person name="Cheong K."/>
            <person name="Shin H.-S."/>
            <person name="Kim S.-B."/>
            <person name="Han K."/>
            <person name="Lee J."/>
            <person name="Park M."/>
            <person name="Lee H.-A."/>
            <person name="Lee H.-Y."/>
            <person name="Lee Y."/>
            <person name="Oh S."/>
            <person name="Lee J.H."/>
            <person name="Choi E."/>
            <person name="Choi E."/>
            <person name="Lee S.E."/>
            <person name="Jeon J."/>
            <person name="Kim H."/>
            <person name="Choi G."/>
            <person name="Song H."/>
            <person name="Lee J."/>
            <person name="Lee S.-C."/>
            <person name="Kwon J.-K."/>
            <person name="Lee H.-Y."/>
            <person name="Koo N."/>
            <person name="Hong Y."/>
            <person name="Kim R.W."/>
            <person name="Kang W.-H."/>
            <person name="Huh J.H."/>
            <person name="Kang B.-C."/>
            <person name="Yang T.-J."/>
            <person name="Lee Y.-H."/>
            <person name="Bennetzen J.L."/>
            <person name="Choi D."/>
        </authorList>
    </citation>
    <scope>NUCLEOTIDE SEQUENCE [LARGE SCALE GENOMIC DNA]</scope>
    <source>
        <strain evidence="4">cv. PBC81</strain>
    </source>
</reference>
<gene>
    <name evidence="3" type="ORF">CQW23_25367</name>
</gene>
<name>A0A2G2VKS5_CAPBA</name>
<feature type="coiled-coil region" evidence="1">
    <location>
        <begin position="456"/>
        <end position="483"/>
    </location>
</feature>
<organism evidence="3 4">
    <name type="scientific">Capsicum baccatum</name>
    <name type="common">Peruvian pepper</name>
    <dbReference type="NCBI Taxonomy" id="33114"/>
    <lineage>
        <taxon>Eukaryota</taxon>
        <taxon>Viridiplantae</taxon>
        <taxon>Streptophyta</taxon>
        <taxon>Embryophyta</taxon>
        <taxon>Tracheophyta</taxon>
        <taxon>Spermatophyta</taxon>
        <taxon>Magnoliopsida</taxon>
        <taxon>eudicotyledons</taxon>
        <taxon>Gunneridae</taxon>
        <taxon>Pentapetalae</taxon>
        <taxon>asterids</taxon>
        <taxon>lamiids</taxon>
        <taxon>Solanales</taxon>
        <taxon>Solanaceae</taxon>
        <taxon>Solanoideae</taxon>
        <taxon>Capsiceae</taxon>
        <taxon>Capsicum</taxon>
    </lineage>
</organism>
<evidence type="ECO:0000256" key="1">
    <source>
        <dbReference type="SAM" id="Coils"/>
    </source>
</evidence>
<protein>
    <recommendedName>
        <fullName evidence="2">Tf2-1-like SH3-like domain-containing protein</fullName>
    </recommendedName>
</protein>
<proteinExistence type="predicted"/>
<dbReference type="AlphaFoldDB" id="A0A2G2VKS5"/>